<dbReference type="RefSeq" id="WP_144278529.1">
    <property type="nucleotide sequence ID" value="NZ_CP041730.1"/>
</dbReference>
<dbReference type="KEGG" id="cari:FNU76_12610"/>
<accession>A0A516SG49</accession>
<keyword evidence="2" id="KW-1185">Reference proteome</keyword>
<name>A0A516SG49_9NEIS</name>
<dbReference type="OrthoDB" id="9134578at2"/>
<evidence type="ECO:0000313" key="1">
    <source>
        <dbReference type="EMBL" id="QDQ27136.1"/>
    </source>
</evidence>
<proteinExistence type="predicted"/>
<dbReference type="Proteomes" id="UP000317550">
    <property type="component" value="Chromosome"/>
</dbReference>
<protein>
    <submittedName>
        <fullName evidence="1">Uncharacterized protein</fullName>
    </submittedName>
</protein>
<evidence type="ECO:0000313" key="2">
    <source>
        <dbReference type="Proteomes" id="UP000317550"/>
    </source>
</evidence>
<dbReference type="AlphaFoldDB" id="A0A516SG49"/>
<gene>
    <name evidence="1" type="ORF">FNU76_12610</name>
</gene>
<organism evidence="1 2">
    <name type="scientific">Chitinimonas arctica</name>
    <dbReference type="NCBI Taxonomy" id="2594795"/>
    <lineage>
        <taxon>Bacteria</taxon>
        <taxon>Pseudomonadati</taxon>
        <taxon>Pseudomonadota</taxon>
        <taxon>Betaproteobacteria</taxon>
        <taxon>Neisseriales</taxon>
        <taxon>Chitinibacteraceae</taxon>
        <taxon>Chitinimonas</taxon>
    </lineage>
</organism>
<dbReference type="EMBL" id="CP041730">
    <property type="protein sequence ID" value="QDQ27136.1"/>
    <property type="molecule type" value="Genomic_DNA"/>
</dbReference>
<reference evidence="2" key="1">
    <citation type="submission" date="2019-07" db="EMBL/GenBank/DDBJ databases">
        <title>Chitinimonas sp. nov., isolated from Ny-Alesund, arctica soil.</title>
        <authorList>
            <person name="Xu Q."/>
            <person name="Peng F."/>
        </authorList>
    </citation>
    <scope>NUCLEOTIDE SEQUENCE [LARGE SCALE GENOMIC DNA]</scope>
    <source>
        <strain evidence="2">R3-44</strain>
    </source>
</reference>
<sequence length="64" mass="7279">MKVQELKVGDQFVQENHGEAIRFEVLAVEQVGRQFQVWFQSRLGQGSARYNGNAYLPGTRATTH</sequence>